<dbReference type="PANTHER" id="PTHR34360">
    <property type="entry name" value="OS08G0519400 PROTEIN"/>
    <property type="match status" value="1"/>
</dbReference>
<dbReference type="PANTHER" id="PTHR34360:SF2">
    <property type="entry name" value="MYOSIN HEAVY CHAIN-LIKE PROTEIN"/>
    <property type="match status" value="1"/>
</dbReference>
<keyword evidence="2" id="KW-0472">Membrane</keyword>
<dbReference type="Proteomes" id="UP000734854">
    <property type="component" value="Unassembled WGS sequence"/>
</dbReference>
<gene>
    <name evidence="3" type="ORF">ZIOFF_058481</name>
</gene>
<dbReference type="EMBL" id="JACMSC010000016">
    <property type="protein sequence ID" value="KAG6481858.1"/>
    <property type="molecule type" value="Genomic_DNA"/>
</dbReference>
<keyword evidence="4" id="KW-1185">Reference proteome</keyword>
<keyword evidence="2" id="KW-1133">Transmembrane helix</keyword>
<keyword evidence="1" id="KW-0175">Coiled coil</keyword>
<organism evidence="3 4">
    <name type="scientific">Zingiber officinale</name>
    <name type="common">Ginger</name>
    <name type="synonym">Amomum zingiber</name>
    <dbReference type="NCBI Taxonomy" id="94328"/>
    <lineage>
        <taxon>Eukaryota</taxon>
        <taxon>Viridiplantae</taxon>
        <taxon>Streptophyta</taxon>
        <taxon>Embryophyta</taxon>
        <taxon>Tracheophyta</taxon>
        <taxon>Spermatophyta</taxon>
        <taxon>Magnoliopsida</taxon>
        <taxon>Liliopsida</taxon>
        <taxon>Zingiberales</taxon>
        <taxon>Zingiberaceae</taxon>
        <taxon>Zingiber</taxon>
    </lineage>
</organism>
<evidence type="ECO:0000313" key="3">
    <source>
        <dbReference type="EMBL" id="KAG6481858.1"/>
    </source>
</evidence>
<evidence type="ECO:0000256" key="1">
    <source>
        <dbReference type="SAM" id="Coils"/>
    </source>
</evidence>
<keyword evidence="2" id="KW-0812">Transmembrane</keyword>
<comment type="caution">
    <text evidence="3">The sequence shown here is derived from an EMBL/GenBank/DDBJ whole genome shotgun (WGS) entry which is preliminary data.</text>
</comment>
<feature type="transmembrane region" description="Helical" evidence="2">
    <location>
        <begin position="12"/>
        <end position="30"/>
    </location>
</feature>
<evidence type="ECO:0000256" key="2">
    <source>
        <dbReference type="SAM" id="Phobius"/>
    </source>
</evidence>
<protein>
    <submittedName>
        <fullName evidence="3">Uncharacterized protein</fullName>
    </submittedName>
</protein>
<accession>A0A8J5F8V8</accession>
<dbReference type="AlphaFoldDB" id="A0A8J5F8V8"/>
<proteinExistence type="predicted"/>
<name>A0A8J5F8V8_ZINOF</name>
<feature type="coiled-coil region" evidence="1">
    <location>
        <begin position="104"/>
        <end position="171"/>
    </location>
</feature>
<evidence type="ECO:0000313" key="4">
    <source>
        <dbReference type="Proteomes" id="UP000734854"/>
    </source>
</evidence>
<sequence length="328" mass="37695">MALPTLDRGLLFLVAILAPLRIFNLCSRLLRGGIVRGRLRAARSVVLVISVVVLLASIFSLSDTYPSERSAVIAEMEDLRLKTARLEFILEDSTKALSSTTFHLEQRDKLLEEMEKKVRLMENAIYEVKIQLLFEQSMMNTDSIRSLESHADEAKEKMETAASEVQKLENIVTEQWIQIRQLEQAFQSTKMTTKKVLKRNRQKEEHKNQIPFKETVSKAFQFIRSTGHHASEVILADSFFLRASFSKSAIPEAYKQLKVFMSLVKKCHHELQDSIRHDLKMNEFTADLGNDFVVFYLVCSLYDDGHFSSNYLDCIFMVLQPLDTAFNT</sequence>
<reference evidence="3 4" key="1">
    <citation type="submission" date="2020-08" db="EMBL/GenBank/DDBJ databases">
        <title>Plant Genome Project.</title>
        <authorList>
            <person name="Zhang R.-G."/>
        </authorList>
    </citation>
    <scope>NUCLEOTIDE SEQUENCE [LARGE SCALE GENOMIC DNA]</scope>
    <source>
        <tissue evidence="3">Rhizome</tissue>
    </source>
</reference>
<feature type="transmembrane region" description="Helical" evidence="2">
    <location>
        <begin position="42"/>
        <end position="61"/>
    </location>
</feature>